<sequence>MKIKRSLILAGGGLRVAYQAGVLMALQEEGIEFDHLDGTSGGIFNAGMLASGLEPKEIAKRWRSLKLMNFVSGKNAKSYLRPFKMKGFADADNIRTKVFPHLGINIEKINSNKRVKTTFNVCNFSTKSIEAIPNEWVSEDHLIAGISLPIFMPAIQIGESWYTDAVWIKDANLMEAVSQGANELWLVWAIGNSPTYLQGAFHQYVHMIEMSASGGLLEEFKQIELISKNTKKKSGNENSIDFIKLFVFKSKIALPLDPDFFMNKINARELINMGYAQAKEYLDKRPLEGEKMDVSSTANQESQYIYSFRAIFSGNVEWGSKLQKIKFAVFFRFAEFQGFNLLESYSSLILKNGNEDIPTFRNQISNSKVKEGNLLIIKSQILIDSNLHTMECSIILTTYWEILLGLSFKQISFRLYDENSKLKVDSILYQSILDRFKSLYYSTLTSVLPRKGGIKKYLSVIKNFIAYEI</sequence>
<feature type="active site" description="Nucleophile" evidence="2">
    <location>
        <position position="40"/>
    </location>
</feature>
<dbReference type="OrthoDB" id="2339873at2"/>
<dbReference type="SUPFAM" id="SSF52151">
    <property type="entry name" value="FabD/lysophospholipase-like"/>
    <property type="match status" value="1"/>
</dbReference>
<comment type="caution">
    <text evidence="2">Lacks conserved residue(s) required for the propagation of feature annotation.</text>
</comment>
<dbReference type="GO" id="GO:0016787">
    <property type="term" value="F:hydrolase activity"/>
    <property type="evidence" value="ECO:0007669"/>
    <property type="project" value="UniProtKB-UniRule"/>
</dbReference>
<gene>
    <name evidence="4" type="ORF">SAMN00777080_3708</name>
</gene>
<keyword evidence="2" id="KW-0442">Lipid degradation</keyword>
<evidence type="ECO:0000256" key="1">
    <source>
        <dbReference type="ARBA" id="ARBA00023098"/>
    </source>
</evidence>
<dbReference type="Pfam" id="PF01734">
    <property type="entry name" value="Patatin"/>
    <property type="match status" value="1"/>
</dbReference>
<proteinExistence type="predicted"/>
<reference evidence="5" key="1">
    <citation type="submission" date="2017-04" db="EMBL/GenBank/DDBJ databases">
        <authorList>
            <person name="Varghese N."/>
            <person name="Submissions S."/>
        </authorList>
    </citation>
    <scope>NUCLEOTIDE SEQUENCE [LARGE SCALE GENOMIC DNA]</scope>
    <source>
        <strain evidence="5">DSM 16537</strain>
    </source>
</reference>
<evidence type="ECO:0000313" key="4">
    <source>
        <dbReference type="EMBL" id="SMD45067.1"/>
    </source>
</evidence>
<feature type="domain" description="PNPLA" evidence="3">
    <location>
        <begin position="7"/>
        <end position="185"/>
    </location>
</feature>
<dbReference type="InterPro" id="IPR002641">
    <property type="entry name" value="PNPLA_dom"/>
</dbReference>
<dbReference type="AlphaFoldDB" id="A0A1W2H841"/>
<keyword evidence="5" id="KW-1185">Reference proteome</keyword>
<name>A0A1W2H841_9BACT</name>
<dbReference type="InterPro" id="IPR016035">
    <property type="entry name" value="Acyl_Trfase/lysoPLipase"/>
</dbReference>
<dbReference type="EMBL" id="LT838813">
    <property type="protein sequence ID" value="SMD45067.1"/>
    <property type="molecule type" value="Genomic_DNA"/>
</dbReference>
<organism evidence="4 5">
    <name type="scientific">Aquiflexum balticum DSM 16537</name>
    <dbReference type="NCBI Taxonomy" id="758820"/>
    <lineage>
        <taxon>Bacteria</taxon>
        <taxon>Pseudomonadati</taxon>
        <taxon>Bacteroidota</taxon>
        <taxon>Cytophagia</taxon>
        <taxon>Cytophagales</taxon>
        <taxon>Cyclobacteriaceae</taxon>
        <taxon>Aquiflexum</taxon>
    </lineage>
</organism>
<evidence type="ECO:0000256" key="2">
    <source>
        <dbReference type="PROSITE-ProRule" id="PRU01161"/>
    </source>
</evidence>
<dbReference type="STRING" id="758820.SAMN00777080_3708"/>
<dbReference type="PROSITE" id="PS51635">
    <property type="entry name" value="PNPLA"/>
    <property type="match status" value="1"/>
</dbReference>
<evidence type="ECO:0000313" key="5">
    <source>
        <dbReference type="Proteomes" id="UP000192333"/>
    </source>
</evidence>
<feature type="active site" description="Proton acceptor" evidence="2">
    <location>
        <position position="170"/>
    </location>
</feature>
<keyword evidence="1 2" id="KW-0443">Lipid metabolism</keyword>
<evidence type="ECO:0000259" key="3">
    <source>
        <dbReference type="PROSITE" id="PS51635"/>
    </source>
</evidence>
<dbReference type="RefSeq" id="WP_084121822.1">
    <property type="nucleotide sequence ID" value="NZ_LT838813.1"/>
</dbReference>
<dbReference type="GO" id="GO:0016042">
    <property type="term" value="P:lipid catabolic process"/>
    <property type="evidence" value="ECO:0007669"/>
    <property type="project" value="UniProtKB-UniRule"/>
</dbReference>
<dbReference type="Proteomes" id="UP000192333">
    <property type="component" value="Chromosome I"/>
</dbReference>
<accession>A0A1W2H841</accession>
<protein>
    <submittedName>
        <fullName evidence="4">Predicted esterase of the alpha-beta hydrolase superfamily</fullName>
    </submittedName>
</protein>
<keyword evidence="2 4" id="KW-0378">Hydrolase</keyword>
<dbReference type="Gene3D" id="3.40.1090.10">
    <property type="entry name" value="Cytosolic phospholipase A2 catalytic domain"/>
    <property type="match status" value="1"/>
</dbReference>
<feature type="short sequence motif" description="GXSXG" evidence="2">
    <location>
        <begin position="38"/>
        <end position="42"/>
    </location>
</feature>